<proteinExistence type="predicted"/>
<keyword evidence="2" id="KW-1133">Transmembrane helix</keyword>
<keyword evidence="2" id="KW-0812">Transmembrane</keyword>
<dbReference type="InterPro" id="IPR049492">
    <property type="entry name" value="BD-FAE-like_dom"/>
</dbReference>
<keyword evidence="5" id="KW-1185">Reference proteome</keyword>
<keyword evidence="2" id="KW-0472">Membrane</keyword>
<comment type="caution">
    <text evidence="4">The sequence shown here is derived from an EMBL/GenBank/DDBJ whole genome shotgun (WGS) entry which is preliminary data.</text>
</comment>
<dbReference type="Pfam" id="PF20434">
    <property type="entry name" value="BD-FAE"/>
    <property type="match status" value="1"/>
</dbReference>
<evidence type="ECO:0000313" key="5">
    <source>
        <dbReference type="Proteomes" id="UP001500755"/>
    </source>
</evidence>
<dbReference type="InterPro" id="IPR050300">
    <property type="entry name" value="GDXG_lipolytic_enzyme"/>
</dbReference>
<name>A0ABN2TFC1_9MICO</name>
<dbReference type="RefSeq" id="WP_344308854.1">
    <property type="nucleotide sequence ID" value="NZ_BAAANO010000015.1"/>
</dbReference>
<evidence type="ECO:0000256" key="1">
    <source>
        <dbReference type="ARBA" id="ARBA00022801"/>
    </source>
</evidence>
<sequence>MTIPTTEASRPRRPWFWVEIIGLVPALAAVVLLVGVFAEIPYVSTLATTTIGFVGWALLACLVLLAYGFVLLARFRTAGRWMIVALSGLAVIGTGAITAQLYTFTQNNDAPVNPWAMPLEARGPDHTATFFTSEGTDLHLGIWMPAGQDVLSPEDAAAAQEEAEASGTAPAPTPILVHVGGEIVPFGSTTPGASGETPSATDPNAQLAWFAEQGWVVVDVGYERASSDRATWNHAVGQVECALAFVAERATQLGGSADAIALMGESTGGGLVVNATNRAQKGEAFDGCGAVPTVAGVVAEFPVLDASVLADSDADFVGEDVRAWTRAHHDGDPQSVPDNYTFTTSTTHVTPGAPPTLLLTADRDHLVPAAQARDYEKIADRSGGYTTIRSVPHAEHGFTVAPMGDRLSGISLSWLEKRIAGEEL</sequence>
<dbReference type="PANTHER" id="PTHR48081">
    <property type="entry name" value="AB HYDROLASE SUPERFAMILY PROTEIN C4A8.06C"/>
    <property type="match status" value="1"/>
</dbReference>
<dbReference type="Gene3D" id="3.40.50.1820">
    <property type="entry name" value="alpha/beta hydrolase"/>
    <property type="match status" value="1"/>
</dbReference>
<feature type="transmembrane region" description="Helical" evidence="2">
    <location>
        <begin position="81"/>
        <end position="102"/>
    </location>
</feature>
<feature type="domain" description="BD-FAE-like" evidence="3">
    <location>
        <begin position="206"/>
        <end position="375"/>
    </location>
</feature>
<evidence type="ECO:0000256" key="2">
    <source>
        <dbReference type="SAM" id="Phobius"/>
    </source>
</evidence>
<feature type="transmembrane region" description="Helical" evidence="2">
    <location>
        <begin position="50"/>
        <end position="72"/>
    </location>
</feature>
<dbReference type="SUPFAM" id="SSF53474">
    <property type="entry name" value="alpha/beta-Hydrolases"/>
    <property type="match status" value="1"/>
</dbReference>
<protein>
    <recommendedName>
        <fullName evidence="3">BD-FAE-like domain-containing protein</fullName>
    </recommendedName>
</protein>
<dbReference type="EMBL" id="BAAANO010000015">
    <property type="protein sequence ID" value="GAA2007616.1"/>
    <property type="molecule type" value="Genomic_DNA"/>
</dbReference>
<reference evidence="4 5" key="1">
    <citation type="journal article" date="2019" name="Int. J. Syst. Evol. Microbiol.">
        <title>The Global Catalogue of Microorganisms (GCM) 10K type strain sequencing project: providing services to taxonomists for standard genome sequencing and annotation.</title>
        <authorList>
            <consortium name="The Broad Institute Genomics Platform"/>
            <consortium name="The Broad Institute Genome Sequencing Center for Infectious Disease"/>
            <person name="Wu L."/>
            <person name="Ma J."/>
        </authorList>
    </citation>
    <scope>NUCLEOTIDE SEQUENCE [LARGE SCALE GENOMIC DNA]</scope>
    <source>
        <strain evidence="4 5">JCM 14546</strain>
    </source>
</reference>
<keyword evidence="1" id="KW-0378">Hydrolase</keyword>
<evidence type="ECO:0000259" key="3">
    <source>
        <dbReference type="Pfam" id="PF20434"/>
    </source>
</evidence>
<accession>A0ABN2TFC1</accession>
<gene>
    <name evidence="4" type="ORF">GCM10009755_17450</name>
</gene>
<dbReference type="InterPro" id="IPR029058">
    <property type="entry name" value="AB_hydrolase_fold"/>
</dbReference>
<dbReference type="Proteomes" id="UP001500755">
    <property type="component" value="Unassembled WGS sequence"/>
</dbReference>
<evidence type="ECO:0000313" key="4">
    <source>
        <dbReference type="EMBL" id="GAA2007616.1"/>
    </source>
</evidence>
<organism evidence="4 5">
    <name type="scientific">Brevibacterium samyangense</name>
    <dbReference type="NCBI Taxonomy" id="366888"/>
    <lineage>
        <taxon>Bacteria</taxon>
        <taxon>Bacillati</taxon>
        <taxon>Actinomycetota</taxon>
        <taxon>Actinomycetes</taxon>
        <taxon>Micrococcales</taxon>
        <taxon>Brevibacteriaceae</taxon>
        <taxon>Brevibacterium</taxon>
    </lineage>
</organism>
<feature type="transmembrane region" description="Helical" evidence="2">
    <location>
        <begin position="16"/>
        <end position="38"/>
    </location>
</feature>